<comment type="caution">
    <text evidence="2">The sequence shown here is derived from an EMBL/GenBank/DDBJ whole genome shotgun (WGS) entry which is preliminary data.</text>
</comment>
<evidence type="ECO:0000256" key="1">
    <source>
        <dbReference type="SAM" id="SignalP"/>
    </source>
</evidence>
<protein>
    <submittedName>
        <fullName evidence="2">HEAT repeat domain-containing protein</fullName>
    </submittedName>
</protein>
<dbReference type="Proteomes" id="UP000824202">
    <property type="component" value="Unassembled WGS sequence"/>
</dbReference>
<dbReference type="EMBL" id="DXFT01000005">
    <property type="protein sequence ID" value="HIX02543.1"/>
    <property type="molecule type" value="Genomic_DNA"/>
</dbReference>
<accession>A0A9D2AAG0</accession>
<keyword evidence="1" id="KW-0732">Signal</keyword>
<dbReference type="SUPFAM" id="SSF48371">
    <property type="entry name" value="ARM repeat"/>
    <property type="match status" value="2"/>
</dbReference>
<reference evidence="2" key="2">
    <citation type="submission" date="2021-04" db="EMBL/GenBank/DDBJ databases">
        <authorList>
            <person name="Gilroy R."/>
        </authorList>
    </citation>
    <scope>NUCLEOTIDE SEQUENCE</scope>
    <source>
        <strain evidence="2">23274</strain>
    </source>
</reference>
<proteinExistence type="predicted"/>
<dbReference type="AlphaFoldDB" id="A0A9D2AAG0"/>
<dbReference type="InterPro" id="IPR016024">
    <property type="entry name" value="ARM-type_fold"/>
</dbReference>
<evidence type="ECO:0000313" key="2">
    <source>
        <dbReference type="EMBL" id="HIX02543.1"/>
    </source>
</evidence>
<feature type="chain" id="PRO_5039093793" evidence="1">
    <location>
        <begin position="19"/>
        <end position="725"/>
    </location>
</feature>
<reference evidence="2" key="1">
    <citation type="journal article" date="2021" name="PeerJ">
        <title>Extensive microbial diversity within the chicken gut microbiome revealed by metagenomics and culture.</title>
        <authorList>
            <person name="Gilroy R."/>
            <person name="Ravi A."/>
            <person name="Getino M."/>
            <person name="Pursley I."/>
            <person name="Horton D.L."/>
            <person name="Alikhan N.F."/>
            <person name="Baker D."/>
            <person name="Gharbi K."/>
            <person name="Hall N."/>
            <person name="Watson M."/>
            <person name="Adriaenssens E.M."/>
            <person name="Foster-Nyarko E."/>
            <person name="Jarju S."/>
            <person name="Secka A."/>
            <person name="Antonio M."/>
            <person name="Oren A."/>
            <person name="Chaudhuri R.R."/>
            <person name="La Ragione R."/>
            <person name="Hildebrand F."/>
            <person name="Pallen M.J."/>
        </authorList>
    </citation>
    <scope>NUCLEOTIDE SEQUENCE</scope>
    <source>
        <strain evidence="2">23274</strain>
    </source>
</reference>
<dbReference type="Gene3D" id="1.25.10.10">
    <property type="entry name" value="Leucine-rich Repeat Variant"/>
    <property type="match status" value="1"/>
</dbReference>
<name>A0A9D2AAG0_9BACT</name>
<gene>
    <name evidence="2" type="ORF">H9863_00285</name>
</gene>
<evidence type="ECO:0000313" key="3">
    <source>
        <dbReference type="Proteomes" id="UP000824202"/>
    </source>
</evidence>
<sequence>MKQFVLTLGIWMLSLAFAQGQRGFAIVVDPQSYKEAEEEIRQYADAIEDVNGLHVFVVIDKWGVPDSIRQELMRLHALDKHAIEGAVLVGDIPVAMIRDAQHLTSAFKMDQRHDRKESSVPSDRYYDDFGLRFDYLGKDEDMPYFYYSLAPESEQRLEPDIYTGRIRPTDCNGTSRYEKLRAYLVKVVKEKRNAETLDQILFFGGHGYISESMVARMDEKQGLYEHFPWLRQQKNGISFIDHTQEDFIKSRLMNELMRPELDFALLHHHGYWDTQYLSNIPAPKNAFQAKEFIQNYVRSRIRSAVEDGEAVDSVMSRWEQRFDVPRSWWENVFAPETCRKDSLEADELDLHLTDFLTYGYAPDCRVVMIDACFCGSFHREDCIANEYIFSPGRTVVCIANTVNVLQDKWSDRYIGLLGLGMNVGEVARYSGYLESHTIGDPTFTFSPVVPVADINRLLAEGKVSDWKKQLKNSSFPDLQCMAIEQLVRRGELSSVELLDLFRQSSSSLVRVEALVALSGFGDDQFVEALQLAVRDSYELVQRFGLRFVGQSGDERLIPALISVCISNNTSERCNFNAMNALSFYPDKPLLAEFAKQFNDPSVRYIGKEDVGRAIEKAIRSSAAKWVESTRSVMAPDTGDKKRRSAIRTLRNYCPHDLIPDLLAYLETCGQPEVQVMLLEALGWQKYSCMADRIAVVAKAMSEKESLAEEVRREALKTYNRLKRLK</sequence>
<organism evidence="2 3">
    <name type="scientific">Candidatus Odoribacter faecigallinarum</name>
    <dbReference type="NCBI Taxonomy" id="2838706"/>
    <lineage>
        <taxon>Bacteria</taxon>
        <taxon>Pseudomonadati</taxon>
        <taxon>Bacteroidota</taxon>
        <taxon>Bacteroidia</taxon>
        <taxon>Bacteroidales</taxon>
        <taxon>Odoribacteraceae</taxon>
        <taxon>Odoribacter</taxon>
    </lineage>
</organism>
<feature type="signal peptide" evidence="1">
    <location>
        <begin position="1"/>
        <end position="18"/>
    </location>
</feature>
<dbReference type="InterPro" id="IPR011989">
    <property type="entry name" value="ARM-like"/>
</dbReference>